<evidence type="ECO:0000256" key="1">
    <source>
        <dbReference type="SAM" id="Coils"/>
    </source>
</evidence>
<keyword evidence="1" id="KW-0175">Coiled coil</keyword>
<gene>
    <name evidence="3" type="ORF">MJAP1_002476</name>
</gene>
<dbReference type="AlphaFoldDB" id="A0AAF0F451"/>
<dbReference type="GeneID" id="85226127"/>
<feature type="coiled-coil region" evidence="1">
    <location>
        <begin position="324"/>
        <end position="351"/>
    </location>
</feature>
<reference evidence="3" key="1">
    <citation type="submission" date="2023-03" db="EMBL/GenBank/DDBJ databases">
        <title>Mating type loci evolution in Malassezia.</title>
        <authorList>
            <person name="Coelho M.A."/>
        </authorList>
    </citation>
    <scope>NUCLEOTIDE SEQUENCE</scope>
    <source>
        <strain evidence="3">CBS 9431</strain>
    </source>
</reference>
<protein>
    <submittedName>
        <fullName evidence="3">Uncharacterized protein</fullName>
    </submittedName>
</protein>
<feature type="coiled-coil region" evidence="1">
    <location>
        <begin position="122"/>
        <end position="184"/>
    </location>
</feature>
<evidence type="ECO:0000313" key="3">
    <source>
        <dbReference type="EMBL" id="WFD39499.1"/>
    </source>
</evidence>
<feature type="coiled-coil region" evidence="1">
    <location>
        <begin position="53"/>
        <end position="94"/>
    </location>
</feature>
<dbReference type="Proteomes" id="UP001217754">
    <property type="component" value="Chromosome 4"/>
</dbReference>
<dbReference type="RefSeq" id="XP_060122396.1">
    <property type="nucleotide sequence ID" value="XM_060266413.1"/>
</dbReference>
<keyword evidence="4" id="KW-1185">Reference proteome</keyword>
<feature type="region of interest" description="Disordered" evidence="2">
    <location>
        <begin position="1"/>
        <end position="34"/>
    </location>
</feature>
<feature type="coiled-coil region" evidence="1">
    <location>
        <begin position="218"/>
        <end position="259"/>
    </location>
</feature>
<name>A0AAF0F451_9BASI</name>
<dbReference type="EMBL" id="CP119961">
    <property type="protein sequence ID" value="WFD39499.1"/>
    <property type="molecule type" value="Genomic_DNA"/>
</dbReference>
<evidence type="ECO:0000313" key="4">
    <source>
        <dbReference type="Proteomes" id="UP001217754"/>
    </source>
</evidence>
<evidence type="ECO:0000256" key="2">
    <source>
        <dbReference type="SAM" id="MobiDB-lite"/>
    </source>
</evidence>
<sequence>MAQVPQTPQARRESETTSSRLPVRTPQARTPRASLLPLENLENIPRDAHLPRHKTAEEVARLAEARLDELRKEKHALQNEREDLRTDIQLGRQRELKLRAQIEKQDAMITRYKERAVHMSKAQLQQRAFDEAQEKRQKAEEEAKAHAERCAELTQELDERQAMLDEARSVAELMQRNLRALAQTASALLQARPTPASPKSMVREVVIDRAAADVQAHLAATLAQRDALMDELKDAEGRAQSLQAHCDALEELAAQHDEDADLDAERIARSRLAEQCARQDAALFESKWHSAEDRCAWLEAQLAHTHAVHSKVLSALRAQERGKTQEAQASAAELTAELHQAKKQVAHLQDELERVAWYEEAYAQRSRQADLLTEIAALADEDAQSKHFDSLTAHIDVLHCELETLRTKRDALEEQTVQWQRGLEPFAEAQPAKRRRAASDAGKYASLERAPSPRPHAPAHSRRHALPFVKDA</sequence>
<organism evidence="3 4">
    <name type="scientific">Malassezia japonica</name>
    <dbReference type="NCBI Taxonomy" id="223818"/>
    <lineage>
        <taxon>Eukaryota</taxon>
        <taxon>Fungi</taxon>
        <taxon>Dikarya</taxon>
        <taxon>Basidiomycota</taxon>
        <taxon>Ustilaginomycotina</taxon>
        <taxon>Malasseziomycetes</taxon>
        <taxon>Malasseziales</taxon>
        <taxon>Malasseziaceae</taxon>
        <taxon>Malassezia</taxon>
    </lineage>
</organism>
<proteinExistence type="predicted"/>
<accession>A0AAF0F451</accession>
<feature type="region of interest" description="Disordered" evidence="2">
    <location>
        <begin position="423"/>
        <end position="472"/>
    </location>
</feature>